<organism evidence="2 3">
    <name type="scientific">Aquatica leii</name>
    <dbReference type="NCBI Taxonomy" id="1421715"/>
    <lineage>
        <taxon>Eukaryota</taxon>
        <taxon>Metazoa</taxon>
        <taxon>Ecdysozoa</taxon>
        <taxon>Arthropoda</taxon>
        <taxon>Hexapoda</taxon>
        <taxon>Insecta</taxon>
        <taxon>Pterygota</taxon>
        <taxon>Neoptera</taxon>
        <taxon>Endopterygota</taxon>
        <taxon>Coleoptera</taxon>
        <taxon>Polyphaga</taxon>
        <taxon>Elateriformia</taxon>
        <taxon>Elateroidea</taxon>
        <taxon>Lampyridae</taxon>
        <taxon>Luciolinae</taxon>
        <taxon>Aquatica</taxon>
    </lineage>
</organism>
<reference evidence="3" key="1">
    <citation type="submission" date="2023-01" db="EMBL/GenBank/DDBJ databases">
        <title>Key to firefly adult light organ development and bioluminescence: homeobox transcription factors regulate luciferase expression and transportation to peroxisome.</title>
        <authorList>
            <person name="Fu X."/>
        </authorList>
    </citation>
    <scope>NUCLEOTIDE SEQUENCE [LARGE SCALE GENOMIC DNA]</scope>
</reference>
<evidence type="ECO:0000313" key="2">
    <source>
        <dbReference type="EMBL" id="KAK4882858.1"/>
    </source>
</evidence>
<protein>
    <recommendedName>
        <fullName evidence="1">U-box domain-containing protein</fullName>
    </recommendedName>
</protein>
<accession>A0AAN7QKU0</accession>
<dbReference type="EMBL" id="JARPUR010000002">
    <property type="protein sequence ID" value="KAK4882858.1"/>
    <property type="molecule type" value="Genomic_DNA"/>
</dbReference>
<sequence>NGRLENKMLLPDKELLEIIENWKQSKDKYDSSNSEDSSNVDADNLGIGNIPITFKGQIADTKEDTKNLEEQRNKSSVLEVIEHGVKKTSI</sequence>
<dbReference type="PROSITE" id="PS51698">
    <property type="entry name" value="U_BOX"/>
    <property type="match status" value="1"/>
</dbReference>
<dbReference type="GO" id="GO:0004842">
    <property type="term" value="F:ubiquitin-protein transferase activity"/>
    <property type="evidence" value="ECO:0007669"/>
    <property type="project" value="InterPro"/>
</dbReference>
<dbReference type="AlphaFoldDB" id="A0AAN7QKU0"/>
<dbReference type="Proteomes" id="UP001353858">
    <property type="component" value="Unassembled WGS sequence"/>
</dbReference>
<dbReference type="InterPro" id="IPR003613">
    <property type="entry name" value="Ubox_domain"/>
</dbReference>
<name>A0AAN7QKU0_9COLE</name>
<comment type="caution">
    <text evidence="2">The sequence shown here is derived from an EMBL/GenBank/DDBJ whole genome shotgun (WGS) entry which is preliminary data.</text>
</comment>
<gene>
    <name evidence="2" type="ORF">RN001_006177</name>
</gene>
<proteinExistence type="predicted"/>
<feature type="domain" description="U-box" evidence="1">
    <location>
        <begin position="1"/>
        <end position="29"/>
    </location>
</feature>
<evidence type="ECO:0000259" key="1">
    <source>
        <dbReference type="PROSITE" id="PS51698"/>
    </source>
</evidence>
<dbReference type="GO" id="GO:0016567">
    <property type="term" value="P:protein ubiquitination"/>
    <property type="evidence" value="ECO:0007669"/>
    <property type="project" value="InterPro"/>
</dbReference>
<keyword evidence="3" id="KW-1185">Reference proteome</keyword>
<feature type="non-terminal residue" evidence="2">
    <location>
        <position position="1"/>
    </location>
</feature>
<evidence type="ECO:0000313" key="3">
    <source>
        <dbReference type="Proteomes" id="UP001353858"/>
    </source>
</evidence>